<dbReference type="GO" id="GO:0005737">
    <property type="term" value="C:cytoplasm"/>
    <property type="evidence" value="ECO:0007669"/>
    <property type="project" value="TreeGrafter"/>
</dbReference>
<accession>A0A8H6GVC1</accession>
<evidence type="ECO:0000313" key="6">
    <source>
        <dbReference type="Proteomes" id="UP000593570"/>
    </source>
</evidence>
<dbReference type="InterPro" id="IPR054542">
    <property type="entry name" value="Cys_met_metab_PP"/>
</dbReference>
<comment type="caution">
    <text evidence="5">The sequence shown here is derived from an EMBL/GenBank/DDBJ whole genome shotgun (WGS) entry which is preliminary data.</text>
</comment>
<name>A0A8H6GVC1_FUSOX</name>
<gene>
    <name evidence="5" type="ORF">HZS61_011287</name>
</gene>
<feature type="domain" description="DDE-1" evidence="4">
    <location>
        <begin position="71"/>
        <end position="161"/>
    </location>
</feature>
<dbReference type="PROSITE" id="PS00868">
    <property type="entry name" value="CYS_MET_METAB_PP"/>
    <property type="match status" value="1"/>
</dbReference>
<dbReference type="InterPro" id="IPR004875">
    <property type="entry name" value="DDE_SF_endonuclease_dom"/>
</dbReference>
<dbReference type="Gene3D" id="3.90.1150.10">
    <property type="entry name" value="Aspartate Aminotransferase, domain 1"/>
    <property type="match status" value="1"/>
</dbReference>
<dbReference type="Pfam" id="PF03184">
    <property type="entry name" value="DDE_1"/>
    <property type="match status" value="1"/>
</dbReference>
<sequence>MGRRQEAKRFDSFTPKAVHWYFDIRDGQYGWIKPENTVNVDEGGIMTGLDSLVVGSADPKRKAFLKGPQTRNWTSFIEAVTADGRALVPGIIFKGKELQKQWFLDEFKQIADWYYITSPNGWTDDHIGIEWLERVYLPQTTPADESDARLIILDGHGSHATPLYNGVFNALKAAYRRELDRFASLTDSAPMDKVNFIRAYAKARRVGMTKKNILSGWRVTGNWPISRSKALRHPEIQQNRPNSGPRVTPEPRPYLGSDDTPQTSRQIRDLGLNKTPKTRRRGHRAIAPSMHVAVNYRYARDPDDLVFMDNTDPNAPHDSHIYGRYTNPNTTRFESVASSLFGGRVVAYPSGLAAFHALMVLLNPKRIFIGEGYHGVHRCIGFVGKLTHVEKFTLNDINQLGPGDILHIETPLNPTGEARNLEHFSAIAKKAGAYLTVDATFAPPPLQGPLQYGADIVMHSGTKYVGGHSDMLCGLLVLDQEGVKRGWLETLQQHRRTSGAVMGSFEAWLGIRSLRTLELRVTRQSATATALVTWLSEQIQDSNSIIGKTVDKVAHASLQHDDLKNGWLKKQMPNGFGPVFSMRMKREDHARRLPSRLFIFQHATSLGGVESLMEWSAMSDEGRDPRLTRGRNSRIW</sequence>
<dbReference type="Gene3D" id="3.40.640.10">
    <property type="entry name" value="Type I PLP-dependent aspartate aminotransferase-like (Major domain)"/>
    <property type="match status" value="1"/>
</dbReference>
<dbReference type="SUPFAM" id="SSF53383">
    <property type="entry name" value="PLP-dependent transferases"/>
    <property type="match status" value="1"/>
</dbReference>
<dbReference type="InterPro" id="IPR015422">
    <property type="entry name" value="PyrdxlP-dep_Trfase_small"/>
</dbReference>
<evidence type="ECO:0000256" key="2">
    <source>
        <dbReference type="ARBA" id="ARBA00022898"/>
    </source>
</evidence>
<dbReference type="Proteomes" id="UP000593570">
    <property type="component" value="Unassembled WGS sequence"/>
</dbReference>
<dbReference type="GO" id="GO:0003676">
    <property type="term" value="F:nucleic acid binding"/>
    <property type="evidence" value="ECO:0007669"/>
    <property type="project" value="InterPro"/>
</dbReference>
<protein>
    <recommendedName>
        <fullName evidence="4">DDE-1 domain-containing protein</fullName>
    </recommendedName>
</protein>
<evidence type="ECO:0000256" key="3">
    <source>
        <dbReference type="SAM" id="MobiDB-lite"/>
    </source>
</evidence>
<dbReference type="InterPro" id="IPR015421">
    <property type="entry name" value="PyrdxlP-dep_Trfase_major"/>
</dbReference>
<dbReference type="AlphaFoldDB" id="A0A8H6GVC1"/>
<dbReference type="GO" id="GO:0016846">
    <property type="term" value="F:carbon-sulfur lyase activity"/>
    <property type="evidence" value="ECO:0007669"/>
    <property type="project" value="TreeGrafter"/>
</dbReference>
<dbReference type="InterPro" id="IPR015424">
    <property type="entry name" value="PyrdxlP-dep_Trfase"/>
</dbReference>
<evidence type="ECO:0000259" key="4">
    <source>
        <dbReference type="Pfam" id="PF03184"/>
    </source>
</evidence>
<feature type="region of interest" description="Disordered" evidence="3">
    <location>
        <begin position="228"/>
        <end position="283"/>
    </location>
</feature>
<dbReference type="GO" id="GO:0019346">
    <property type="term" value="P:transsulfuration"/>
    <property type="evidence" value="ECO:0007669"/>
    <property type="project" value="InterPro"/>
</dbReference>
<keyword evidence="2" id="KW-0663">Pyridoxal phosphate</keyword>
<evidence type="ECO:0000313" key="5">
    <source>
        <dbReference type="EMBL" id="KAF6525492.1"/>
    </source>
</evidence>
<evidence type="ECO:0000256" key="1">
    <source>
        <dbReference type="ARBA" id="ARBA00001933"/>
    </source>
</evidence>
<proteinExistence type="predicted"/>
<dbReference type="Pfam" id="PF01053">
    <property type="entry name" value="Cys_Met_Meta_PP"/>
    <property type="match status" value="1"/>
</dbReference>
<dbReference type="GO" id="GO:0030170">
    <property type="term" value="F:pyridoxal phosphate binding"/>
    <property type="evidence" value="ECO:0007669"/>
    <property type="project" value="InterPro"/>
</dbReference>
<comment type="cofactor">
    <cofactor evidence="1">
        <name>pyridoxal 5'-phosphate</name>
        <dbReference type="ChEBI" id="CHEBI:597326"/>
    </cofactor>
</comment>
<dbReference type="PANTHER" id="PTHR11808:SF35">
    <property type="entry name" value="CYSTATHIONINE GAMMA-SYNTHASE (AFU_ORTHOLOGUE AFUA_7G01590)"/>
    <property type="match status" value="1"/>
</dbReference>
<dbReference type="InterPro" id="IPR000277">
    <property type="entry name" value="Cys/Met-Metab_PyrdxlP-dep_enz"/>
</dbReference>
<organism evidence="5 6">
    <name type="scientific">Fusarium oxysporum f. sp. conglutinans</name>
    <dbReference type="NCBI Taxonomy" id="100902"/>
    <lineage>
        <taxon>Eukaryota</taxon>
        <taxon>Fungi</taxon>
        <taxon>Dikarya</taxon>
        <taxon>Ascomycota</taxon>
        <taxon>Pezizomycotina</taxon>
        <taxon>Sordariomycetes</taxon>
        <taxon>Hypocreomycetidae</taxon>
        <taxon>Hypocreales</taxon>
        <taxon>Nectriaceae</taxon>
        <taxon>Fusarium</taxon>
        <taxon>Fusarium oxysporum species complex</taxon>
    </lineage>
</organism>
<dbReference type="PANTHER" id="PTHR11808">
    <property type="entry name" value="TRANS-SULFURATION ENZYME FAMILY MEMBER"/>
    <property type="match status" value="1"/>
</dbReference>
<reference evidence="5 6" key="1">
    <citation type="journal article" date="2020" name="bioRxiv">
        <title>A chromosome-scale genome assembly for the Fusarium oxysporum strain Fo5176 to establish a model Arabidopsis-fungal pathosystem.</title>
        <authorList>
            <person name="Fokkens L."/>
            <person name="Guo L."/>
            <person name="Dora S."/>
            <person name="Wang B."/>
            <person name="Ye K."/>
            <person name="Sanchez-Rodriguez C."/>
            <person name="Croll D."/>
        </authorList>
    </citation>
    <scope>NUCLEOTIDE SEQUENCE [LARGE SCALE GENOMIC DNA]</scope>
    <source>
        <strain evidence="5 6">Fo5176</strain>
    </source>
</reference>
<dbReference type="EMBL" id="JACDXP010000004">
    <property type="protein sequence ID" value="KAF6525492.1"/>
    <property type="molecule type" value="Genomic_DNA"/>
</dbReference>